<evidence type="ECO:0000259" key="3">
    <source>
        <dbReference type="Pfam" id="PF07331"/>
    </source>
</evidence>
<dbReference type="RefSeq" id="WP_098483204.1">
    <property type="nucleotide sequence ID" value="NZ_PDJI01000004.1"/>
</dbReference>
<evidence type="ECO:0000256" key="2">
    <source>
        <dbReference type="SAM" id="Phobius"/>
    </source>
</evidence>
<dbReference type="OrthoDB" id="5119225at2"/>
<evidence type="ECO:0000313" key="4">
    <source>
        <dbReference type="EMBL" id="PFG39032.1"/>
    </source>
</evidence>
<dbReference type="InterPro" id="IPR009936">
    <property type="entry name" value="DUF1468"/>
</dbReference>
<accession>A0A2A9EL93</accession>
<feature type="transmembrane region" description="Helical" evidence="2">
    <location>
        <begin position="70"/>
        <end position="91"/>
    </location>
</feature>
<keyword evidence="5" id="KW-1185">Reference proteome</keyword>
<proteinExistence type="predicted"/>
<reference evidence="4 5" key="1">
    <citation type="submission" date="2017-10" db="EMBL/GenBank/DDBJ databases">
        <title>Sequencing the genomes of 1000 actinobacteria strains.</title>
        <authorList>
            <person name="Klenk H.-P."/>
        </authorList>
    </citation>
    <scope>NUCLEOTIDE SEQUENCE [LARGE SCALE GENOMIC DNA]</scope>
    <source>
        <strain evidence="4 5">DSM 21838</strain>
    </source>
</reference>
<organism evidence="4 5">
    <name type="scientific">Georgenia soli</name>
    <dbReference type="NCBI Taxonomy" id="638953"/>
    <lineage>
        <taxon>Bacteria</taxon>
        <taxon>Bacillati</taxon>
        <taxon>Actinomycetota</taxon>
        <taxon>Actinomycetes</taxon>
        <taxon>Micrococcales</taxon>
        <taxon>Bogoriellaceae</taxon>
        <taxon>Georgenia</taxon>
    </lineage>
</organism>
<evidence type="ECO:0000256" key="1">
    <source>
        <dbReference type="SAM" id="MobiDB-lite"/>
    </source>
</evidence>
<feature type="transmembrane region" description="Helical" evidence="2">
    <location>
        <begin position="36"/>
        <end position="58"/>
    </location>
</feature>
<keyword evidence="2" id="KW-0812">Transmembrane</keyword>
<gene>
    <name evidence="4" type="ORF">ATJ97_1527</name>
</gene>
<evidence type="ECO:0000313" key="5">
    <source>
        <dbReference type="Proteomes" id="UP000222106"/>
    </source>
</evidence>
<dbReference type="EMBL" id="PDJI01000004">
    <property type="protein sequence ID" value="PFG39032.1"/>
    <property type="molecule type" value="Genomic_DNA"/>
</dbReference>
<feature type="region of interest" description="Disordered" evidence="1">
    <location>
        <begin position="1"/>
        <end position="26"/>
    </location>
</feature>
<dbReference type="Pfam" id="PF07331">
    <property type="entry name" value="TctB"/>
    <property type="match status" value="1"/>
</dbReference>
<feature type="transmembrane region" description="Helical" evidence="2">
    <location>
        <begin position="158"/>
        <end position="180"/>
    </location>
</feature>
<feature type="compositionally biased region" description="Low complexity" evidence="1">
    <location>
        <begin position="1"/>
        <end position="22"/>
    </location>
</feature>
<keyword evidence="2" id="KW-0472">Membrane</keyword>
<feature type="domain" description="DUF1468" evidence="3">
    <location>
        <begin position="38"/>
        <end position="181"/>
    </location>
</feature>
<name>A0A2A9EL93_9MICO</name>
<dbReference type="AlphaFoldDB" id="A0A2A9EL93"/>
<protein>
    <submittedName>
        <fullName evidence="4">Putative tricarboxylic transport membrane protein</fullName>
    </submittedName>
</protein>
<feature type="transmembrane region" description="Helical" evidence="2">
    <location>
        <begin position="112"/>
        <end position="128"/>
    </location>
</feature>
<sequence>MSTASMSGAGAAGGQPAAAPAGTGPGAGRASGRAELGVAVLLAALGALILWDTAGLHAPYSQADPVGPKALPNIVAGLLLACAVVLAIDVLRGGRGEAEGGEDVDLTHPTDWRTVVPLVAVFAANIVLVDTLGWVLSGTLLFFGSVVALGSRHYVRDLVISVLLALGSFYGFYLGLGILLPAGLLEGVL</sequence>
<feature type="transmembrane region" description="Helical" evidence="2">
    <location>
        <begin position="134"/>
        <end position="151"/>
    </location>
</feature>
<keyword evidence="2" id="KW-1133">Transmembrane helix</keyword>
<comment type="caution">
    <text evidence="4">The sequence shown here is derived from an EMBL/GenBank/DDBJ whole genome shotgun (WGS) entry which is preliminary data.</text>
</comment>
<dbReference type="Proteomes" id="UP000222106">
    <property type="component" value="Unassembled WGS sequence"/>
</dbReference>